<proteinExistence type="inferred from homology"/>
<keyword evidence="2 7" id="KW-0808">Transferase</keyword>
<dbReference type="SUPFAM" id="SSF56112">
    <property type="entry name" value="Protein kinase-like (PK-like)"/>
    <property type="match status" value="1"/>
</dbReference>
<evidence type="ECO:0000256" key="7">
    <source>
        <dbReference type="PIRNR" id="PIRNR000706"/>
    </source>
</evidence>
<dbReference type="GO" id="GO:0046872">
    <property type="term" value="F:metal ion binding"/>
    <property type="evidence" value="ECO:0007669"/>
    <property type="project" value="UniProtKB-KW"/>
</dbReference>
<evidence type="ECO:0000256" key="3">
    <source>
        <dbReference type="ARBA" id="ARBA00022741"/>
    </source>
</evidence>
<keyword evidence="9" id="KW-0479">Metal-binding</keyword>
<gene>
    <name evidence="11" type="ORF">F4554_004000</name>
</gene>
<feature type="binding site" evidence="9">
    <location>
        <position position="193"/>
    </location>
    <ligand>
        <name>Mg(2+)</name>
        <dbReference type="ChEBI" id="CHEBI:18420"/>
    </ligand>
</feature>
<dbReference type="InterPro" id="IPR011009">
    <property type="entry name" value="Kinase-like_dom_sf"/>
</dbReference>
<dbReference type="GO" id="GO:0046677">
    <property type="term" value="P:response to antibiotic"/>
    <property type="evidence" value="ECO:0007669"/>
    <property type="project" value="UniProtKB-KW"/>
</dbReference>
<dbReference type="InterPro" id="IPR002575">
    <property type="entry name" value="Aminoglycoside_PTrfase"/>
</dbReference>
<dbReference type="PIRSF" id="PIRSF000706">
    <property type="entry name" value="Kanamycin_kin"/>
    <property type="match status" value="1"/>
</dbReference>
<evidence type="ECO:0000313" key="11">
    <source>
        <dbReference type="EMBL" id="NYH91362.1"/>
    </source>
</evidence>
<keyword evidence="5 7" id="KW-0067">ATP-binding</keyword>
<dbReference type="CDD" id="cd05150">
    <property type="entry name" value="APH"/>
    <property type="match status" value="1"/>
</dbReference>
<dbReference type="RefSeq" id="WP_202889376.1">
    <property type="nucleotide sequence ID" value="NZ_BAAARR010000023.1"/>
</dbReference>
<comment type="caution">
    <text evidence="11">The sequence shown here is derived from an EMBL/GenBank/DDBJ whole genome shotgun (WGS) entry which is preliminary data.</text>
</comment>
<evidence type="ECO:0000256" key="4">
    <source>
        <dbReference type="ARBA" id="ARBA00022777"/>
    </source>
</evidence>
<evidence type="ECO:0000259" key="10">
    <source>
        <dbReference type="Pfam" id="PF01636"/>
    </source>
</evidence>
<keyword evidence="4 7" id="KW-0418">Kinase</keyword>
<dbReference type="EC" id="2.7.1.95" evidence="11"/>
<dbReference type="GO" id="GO:0005524">
    <property type="term" value="F:ATP binding"/>
    <property type="evidence" value="ECO:0007669"/>
    <property type="project" value="UniProtKB-KW"/>
</dbReference>
<dbReference type="AlphaFoldDB" id="A0A852ZI92"/>
<evidence type="ECO:0000256" key="9">
    <source>
        <dbReference type="PIRSR" id="PIRSR000706-2"/>
    </source>
</evidence>
<name>A0A852ZI92_9ACTN</name>
<feature type="active site" description="Proton acceptor" evidence="8">
    <location>
        <position position="188"/>
    </location>
</feature>
<organism evidence="11 12">
    <name type="scientific">Actinopolymorpha rutila</name>
    <dbReference type="NCBI Taxonomy" id="446787"/>
    <lineage>
        <taxon>Bacteria</taxon>
        <taxon>Bacillati</taxon>
        <taxon>Actinomycetota</taxon>
        <taxon>Actinomycetes</taxon>
        <taxon>Propionibacteriales</taxon>
        <taxon>Actinopolymorphaceae</taxon>
        <taxon>Actinopolymorpha</taxon>
    </lineage>
</organism>
<evidence type="ECO:0000256" key="5">
    <source>
        <dbReference type="ARBA" id="ARBA00022840"/>
    </source>
</evidence>
<evidence type="ECO:0000256" key="2">
    <source>
        <dbReference type="ARBA" id="ARBA00022679"/>
    </source>
</evidence>
<dbReference type="Pfam" id="PF01636">
    <property type="entry name" value="APH"/>
    <property type="match status" value="1"/>
</dbReference>
<keyword evidence="12" id="KW-1185">Reference proteome</keyword>
<comment type="similarity">
    <text evidence="1 7">Belongs to the aminoglycoside phosphotransferase family.</text>
</comment>
<dbReference type="Proteomes" id="UP000579605">
    <property type="component" value="Unassembled WGS sequence"/>
</dbReference>
<evidence type="ECO:0000256" key="8">
    <source>
        <dbReference type="PIRSR" id="PIRSR000706-1"/>
    </source>
</evidence>
<accession>A0A852ZI92</accession>
<protein>
    <submittedName>
        <fullName evidence="11">Kanamycin kinase</fullName>
        <ecNumber evidence="11">2.7.1.95</ecNumber>
    </submittedName>
</protein>
<sequence length="262" mass="29397">MTAPGVPDPEMAHRDLFSDPHQRVDIADAPPVVATIAAGDPIRLAWRNDLGGRTYRLDRDDHTEYVKWAPDHPEIDLEREARKLAWAARYTVVPEVLGHGRDSDSSTWLHTLGIPAMSAVAPRWKAEPRRAARAIGTGLRMLHERLPVSECPWSWRISDRRTQIANPDDRVLLDIAPEEDHLVVCHGDACVPNTLIGPDGNCAGHVDLGSLGVADRWADLAIATYSLPWNYSPAYEDELLDAYGIDRDDDRISYYRRLWDAT</sequence>
<feature type="binding site" evidence="9">
    <location>
        <position position="207"/>
    </location>
    <ligand>
        <name>Mg(2+)</name>
        <dbReference type="ChEBI" id="CHEBI:18420"/>
    </ligand>
</feature>
<evidence type="ECO:0000256" key="6">
    <source>
        <dbReference type="ARBA" id="ARBA00023251"/>
    </source>
</evidence>
<keyword evidence="6 7" id="KW-0046">Antibiotic resistance</keyword>
<dbReference type="Gene3D" id="3.30.200.20">
    <property type="entry name" value="Phosphorylase Kinase, domain 1"/>
    <property type="match status" value="1"/>
</dbReference>
<dbReference type="GO" id="GO:0008910">
    <property type="term" value="F:kanamycin kinase activity"/>
    <property type="evidence" value="ECO:0007669"/>
    <property type="project" value="UniProtKB-EC"/>
</dbReference>
<dbReference type="InterPro" id="IPR024165">
    <property type="entry name" value="Kan/Strep_kinase"/>
</dbReference>
<dbReference type="Gene3D" id="3.90.1200.10">
    <property type="match status" value="1"/>
</dbReference>
<dbReference type="EMBL" id="JACBZH010000001">
    <property type="protein sequence ID" value="NYH91362.1"/>
    <property type="molecule type" value="Genomic_DNA"/>
</dbReference>
<evidence type="ECO:0000256" key="1">
    <source>
        <dbReference type="ARBA" id="ARBA00006219"/>
    </source>
</evidence>
<keyword evidence="3 7" id="KW-0547">Nucleotide-binding</keyword>
<evidence type="ECO:0000313" key="12">
    <source>
        <dbReference type="Proteomes" id="UP000579605"/>
    </source>
</evidence>
<keyword evidence="9" id="KW-0460">Magnesium</keyword>
<feature type="domain" description="Aminoglycoside phosphotransferase" evidence="10">
    <location>
        <begin position="51"/>
        <end position="249"/>
    </location>
</feature>
<reference evidence="11 12" key="1">
    <citation type="submission" date="2020-07" db="EMBL/GenBank/DDBJ databases">
        <title>Sequencing the genomes of 1000 actinobacteria strains.</title>
        <authorList>
            <person name="Klenk H.-P."/>
        </authorList>
    </citation>
    <scope>NUCLEOTIDE SEQUENCE [LARGE SCALE GENOMIC DNA]</scope>
    <source>
        <strain evidence="11 12">DSM 18448</strain>
    </source>
</reference>